<comment type="caution">
    <text evidence="1">The sequence shown here is derived from an EMBL/GenBank/DDBJ whole genome shotgun (WGS) entry which is preliminary data.</text>
</comment>
<evidence type="ECO:0000313" key="2">
    <source>
        <dbReference type="Proteomes" id="UP000019184"/>
    </source>
</evidence>
<sequence>MLNLARNDRMTRATLDSLATSATIPEVADFLQRVKRRYQDQWPISSMDDLQSLLSNLLSQPQAALYKLGDRYSSPMQVVEFLDTILFF</sequence>
<reference evidence="1 2" key="1">
    <citation type="journal article" date="2014" name="ISME J.">
        <title>Candidatus Competibacter-lineage genomes retrieved from metagenomes reveal functional metabolic diversity.</title>
        <authorList>
            <person name="McIlroy S.J."/>
            <person name="Albertsen M."/>
            <person name="Andresen E.K."/>
            <person name="Saunders A.M."/>
            <person name="Kristiansen R."/>
            <person name="Stokholm-Bjerregaard M."/>
            <person name="Nielsen K.L."/>
            <person name="Nielsen P.H."/>
        </authorList>
    </citation>
    <scope>NUCLEOTIDE SEQUENCE [LARGE SCALE GENOMIC DNA]</scope>
    <source>
        <strain evidence="1 2">Run_B_J11</strain>
    </source>
</reference>
<gene>
    <name evidence="1" type="ORF">BN874_1680001</name>
</gene>
<dbReference type="RefSeq" id="WP_034431596.1">
    <property type="nucleotide sequence ID" value="NZ_CBTK010000077.1"/>
</dbReference>
<keyword evidence="2" id="KW-1185">Reference proteome</keyword>
<dbReference type="EMBL" id="CBTK010000077">
    <property type="protein sequence ID" value="CDH44425.1"/>
    <property type="molecule type" value="Genomic_DNA"/>
</dbReference>
<dbReference type="AlphaFoldDB" id="A0A7U7G9N0"/>
<protein>
    <submittedName>
        <fullName evidence="1">Uncharacterized protein</fullName>
    </submittedName>
</protein>
<name>A0A7U7G9N0_9GAMM</name>
<organism evidence="1 2">
    <name type="scientific">Candidatus Contendobacter odensis Run_B_J11</name>
    <dbReference type="NCBI Taxonomy" id="1400861"/>
    <lineage>
        <taxon>Bacteria</taxon>
        <taxon>Pseudomonadati</taxon>
        <taxon>Pseudomonadota</taxon>
        <taxon>Gammaproteobacteria</taxon>
        <taxon>Candidatus Competibacteraceae</taxon>
        <taxon>Candidatus Contendibacter</taxon>
    </lineage>
</organism>
<accession>A0A7U7G9N0</accession>
<dbReference type="Proteomes" id="UP000019184">
    <property type="component" value="Unassembled WGS sequence"/>
</dbReference>
<proteinExistence type="predicted"/>
<evidence type="ECO:0000313" key="1">
    <source>
        <dbReference type="EMBL" id="CDH44425.1"/>
    </source>
</evidence>